<proteinExistence type="predicted"/>
<geneLocation type="plasmid" evidence="1 2">
    <name>pGSUB1</name>
</geneLocation>
<protein>
    <submittedName>
        <fullName evidence="1">Uncharacterized protein</fullName>
    </submittedName>
</protein>
<dbReference type="Proteomes" id="UP000035036">
    <property type="component" value="Plasmid pGSUB1"/>
</dbReference>
<keyword evidence="2" id="KW-1185">Reference proteome</keyword>
<accession>A0A0B5FIY9</accession>
<evidence type="ECO:0000313" key="2">
    <source>
        <dbReference type="Proteomes" id="UP000035036"/>
    </source>
</evidence>
<dbReference type="HOGENOM" id="CLU_2180089_0_0_7"/>
<dbReference type="AlphaFoldDB" id="A0A0B5FIY9"/>
<dbReference type="KEGG" id="gsb:GSUB_16785"/>
<name>A0A0B5FIY9_9BACT</name>
<gene>
    <name evidence="1" type="ORF">GSUB_16785</name>
</gene>
<evidence type="ECO:0000313" key="1">
    <source>
        <dbReference type="EMBL" id="AJF08157.1"/>
    </source>
</evidence>
<reference evidence="1 2" key="1">
    <citation type="journal article" date="2015" name="Genome Announc.">
        <title>Genomes of Geoalkalibacter ferrihydriticus Z-0531T and Geoalkalibacter subterraneus Red1T, Two Haloalkaliphilic Metal-Reducing Deltaproteobacteria.</title>
        <authorList>
            <person name="Badalamenti J.P."/>
            <person name="Krajmalnik-Brown R."/>
            <person name="Torres C.I."/>
            <person name="Bond D.R."/>
        </authorList>
    </citation>
    <scope>NUCLEOTIDE SEQUENCE [LARGE SCALE GENOMIC DNA]</scope>
    <source>
        <strain evidence="1 2">Red1</strain>
        <plasmid evidence="2">Plasmid pGSUB1</plasmid>
    </source>
</reference>
<keyword evidence="1" id="KW-0614">Plasmid</keyword>
<organism evidence="1 2">
    <name type="scientific">Geoalkalibacter subterraneus</name>
    <dbReference type="NCBI Taxonomy" id="483547"/>
    <lineage>
        <taxon>Bacteria</taxon>
        <taxon>Pseudomonadati</taxon>
        <taxon>Thermodesulfobacteriota</taxon>
        <taxon>Desulfuromonadia</taxon>
        <taxon>Desulfuromonadales</taxon>
        <taxon>Geoalkalibacteraceae</taxon>
        <taxon>Geoalkalibacter</taxon>
    </lineage>
</organism>
<sequence>MQMLHKKVSKGRVVFWSIETTSNALSIKAGFVGGPIRHSEIPFEKCTEGITTELSRNINRMLKAGFVQNAEEFKKLSGPASEAYHRYQKEVENQRMVQASKISSPFVWF</sequence>
<dbReference type="EMBL" id="CP010312">
    <property type="protein sequence ID" value="AJF08157.1"/>
    <property type="molecule type" value="Genomic_DNA"/>
</dbReference>